<comment type="caution">
    <text evidence="1">The sequence shown here is derived from an EMBL/GenBank/DDBJ whole genome shotgun (WGS) entry which is preliminary data.</text>
</comment>
<proteinExistence type="predicted"/>
<dbReference type="EMBL" id="JMIH01000013">
    <property type="protein sequence ID" value="KEO75295.1"/>
    <property type="molecule type" value="Genomic_DNA"/>
</dbReference>
<dbReference type="CDD" id="cd21650">
    <property type="entry name" value="CrtA-like"/>
    <property type="match status" value="1"/>
</dbReference>
<organism evidence="1 2">
    <name type="scientific">Anditalea andensis</name>
    <dbReference type="NCBI Taxonomy" id="1048983"/>
    <lineage>
        <taxon>Bacteria</taxon>
        <taxon>Pseudomonadati</taxon>
        <taxon>Bacteroidota</taxon>
        <taxon>Cytophagia</taxon>
        <taxon>Cytophagales</taxon>
        <taxon>Cytophagaceae</taxon>
        <taxon>Anditalea</taxon>
    </lineage>
</organism>
<name>A0A074L487_9BACT</name>
<reference evidence="1 2" key="1">
    <citation type="submission" date="2014-04" db="EMBL/GenBank/DDBJ databases">
        <title>Characterization and application of a salt tolerant electro-active bacterium.</title>
        <authorList>
            <person name="Yang L."/>
            <person name="Wei S."/>
            <person name="Tay Q.X.M."/>
        </authorList>
    </citation>
    <scope>NUCLEOTIDE SEQUENCE [LARGE SCALE GENOMIC DNA]</scope>
    <source>
        <strain evidence="1 2">LY1</strain>
    </source>
</reference>
<evidence type="ECO:0000313" key="2">
    <source>
        <dbReference type="Proteomes" id="UP000027821"/>
    </source>
</evidence>
<dbReference type="Proteomes" id="UP000027821">
    <property type="component" value="Unassembled WGS sequence"/>
</dbReference>
<evidence type="ECO:0008006" key="3">
    <source>
        <dbReference type="Google" id="ProtNLM"/>
    </source>
</evidence>
<dbReference type="AlphaFoldDB" id="A0A074L487"/>
<dbReference type="InterPro" id="IPR049574">
    <property type="entry name" value="CrtA-like"/>
</dbReference>
<gene>
    <name evidence="1" type="ORF">EL17_01775</name>
</gene>
<evidence type="ECO:0000313" key="1">
    <source>
        <dbReference type="EMBL" id="KEO75295.1"/>
    </source>
</evidence>
<dbReference type="eggNOG" id="ENOG5030G1W">
    <property type="taxonomic scope" value="Bacteria"/>
</dbReference>
<protein>
    <recommendedName>
        <fullName evidence="3">Spheroidene monooxygenase</fullName>
    </recommendedName>
</protein>
<accession>A0A074L487</accession>
<dbReference type="STRING" id="1048983.EL17_01775"/>
<keyword evidence="2" id="KW-1185">Reference proteome</keyword>
<dbReference type="OrthoDB" id="1122317at2"/>
<sequence length="223" mass="25284">MNNQIPIVSLSFFTYSIRDQFWALKQMQQSKTIRYKLHGTSFAKLLGTGGGKFGFSIKPDFSTYALLCVWKNAAEAKTLESHHIFTQLKGKSHTSETYYMACTQSHGAWDGVNPLVPAVEYQSGPMFTLTRASLSAAKLLAFWTHVPATTRALEKSNGLLFSKGVGELPIIEQATFSHWENSESMLNFAYKSEHTQVLIKAKKQNWFKEELFARFIPVNLEDW</sequence>
<dbReference type="RefSeq" id="WP_035070001.1">
    <property type="nucleotide sequence ID" value="NZ_JMIH01000013.1"/>
</dbReference>